<gene>
    <name evidence="3 5" type="ORF">P152DRAFT_459502</name>
</gene>
<keyword evidence="2" id="KW-0812">Transmembrane</keyword>
<dbReference type="AlphaFoldDB" id="A0A6G1G0I8"/>
<accession>A0A6G1G0I8</accession>
<dbReference type="EMBL" id="ML975161">
    <property type="protein sequence ID" value="KAF1811553.1"/>
    <property type="molecule type" value="Genomic_DNA"/>
</dbReference>
<dbReference type="Proteomes" id="UP000504638">
    <property type="component" value="Unplaced"/>
</dbReference>
<reference evidence="5" key="2">
    <citation type="submission" date="2020-04" db="EMBL/GenBank/DDBJ databases">
        <authorList>
            <consortium name="NCBI Genome Project"/>
        </authorList>
    </citation>
    <scope>NUCLEOTIDE SEQUENCE</scope>
    <source>
        <strain evidence="5">CBS 781.70</strain>
    </source>
</reference>
<reference evidence="5" key="3">
    <citation type="submission" date="2025-04" db="UniProtKB">
        <authorList>
            <consortium name="RefSeq"/>
        </authorList>
    </citation>
    <scope>IDENTIFICATION</scope>
    <source>
        <strain evidence="5">CBS 781.70</strain>
    </source>
</reference>
<feature type="transmembrane region" description="Helical" evidence="2">
    <location>
        <begin position="51"/>
        <end position="70"/>
    </location>
</feature>
<evidence type="ECO:0000256" key="1">
    <source>
        <dbReference type="SAM" id="MobiDB-lite"/>
    </source>
</evidence>
<evidence type="ECO:0000313" key="4">
    <source>
        <dbReference type="Proteomes" id="UP000504638"/>
    </source>
</evidence>
<sequence>MGGSDPKPHAPASAHPHANNIGGGHHGMIRYPKHVWSPTGGWYSQPANWKANTAIVLAVSSIIIAFTWKLSAEREVRYKMPDPDRFYPSRYWSKQIIEHEKKTKLHKEQKEAADSR</sequence>
<proteinExistence type="predicted"/>
<feature type="region of interest" description="Disordered" evidence="1">
    <location>
        <begin position="1"/>
        <end position="26"/>
    </location>
</feature>
<keyword evidence="2" id="KW-0472">Membrane</keyword>
<dbReference type="OrthoDB" id="2100988at2759"/>
<dbReference type="PANTHER" id="PTHR34286">
    <property type="entry name" value="TRANSMEMBRANE PROTEIN"/>
    <property type="match status" value="1"/>
</dbReference>
<dbReference type="RefSeq" id="XP_033533184.1">
    <property type="nucleotide sequence ID" value="XM_033679689.1"/>
</dbReference>
<protein>
    <submittedName>
        <fullName evidence="3 5">Uncharacterized protein</fullName>
    </submittedName>
</protein>
<keyword evidence="4" id="KW-1185">Reference proteome</keyword>
<evidence type="ECO:0000256" key="2">
    <source>
        <dbReference type="SAM" id="Phobius"/>
    </source>
</evidence>
<name>A0A6G1G0I8_9PEZI</name>
<evidence type="ECO:0000313" key="5">
    <source>
        <dbReference type="RefSeq" id="XP_033533184.1"/>
    </source>
</evidence>
<keyword evidence="2" id="KW-1133">Transmembrane helix</keyword>
<reference evidence="3 5" key="1">
    <citation type="submission" date="2020-01" db="EMBL/GenBank/DDBJ databases">
        <authorList>
            <consortium name="DOE Joint Genome Institute"/>
            <person name="Haridas S."/>
            <person name="Albert R."/>
            <person name="Binder M."/>
            <person name="Bloem J."/>
            <person name="Labutti K."/>
            <person name="Salamov A."/>
            <person name="Andreopoulos B."/>
            <person name="Baker S.E."/>
            <person name="Barry K."/>
            <person name="Bills G."/>
            <person name="Bluhm B.H."/>
            <person name="Cannon C."/>
            <person name="Castanera R."/>
            <person name="Culley D.E."/>
            <person name="Daum C."/>
            <person name="Ezra D."/>
            <person name="Gonzalez J.B."/>
            <person name="Henrissat B."/>
            <person name="Kuo A."/>
            <person name="Liang C."/>
            <person name="Lipzen A."/>
            <person name="Lutzoni F."/>
            <person name="Magnuson J."/>
            <person name="Mondo S."/>
            <person name="Nolan M."/>
            <person name="Ohm R."/>
            <person name="Pangilinan J."/>
            <person name="Park H.-J."/>
            <person name="Ramirez L."/>
            <person name="Alfaro M."/>
            <person name="Sun H."/>
            <person name="Tritt A."/>
            <person name="Yoshinaga Y."/>
            <person name="Zwiers L.-H."/>
            <person name="Turgeon B.G."/>
            <person name="Goodwin S.B."/>
            <person name="Spatafora J.W."/>
            <person name="Crous P.W."/>
            <person name="Grigoriev I.V."/>
        </authorList>
    </citation>
    <scope>NUCLEOTIDE SEQUENCE</scope>
    <source>
        <strain evidence="3 5">CBS 781.70</strain>
    </source>
</reference>
<dbReference type="PANTHER" id="PTHR34286:SF1">
    <property type="entry name" value="TRANSMEMBRANE PROTEIN"/>
    <property type="match status" value="1"/>
</dbReference>
<organism evidence="3">
    <name type="scientific">Eremomyces bilateralis CBS 781.70</name>
    <dbReference type="NCBI Taxonomy" id="1392243"/>
    <lineage>
        <taxon>Eukaryota</taxon>
        <taxon>Fungi</taxon>
        <taxon>Dikarya</taxon>
        <taxon>Ascomycota</taxon>
        <taxon>Pezizomycotina</taxon>
        <taxon>Dothideomycetes</taxon>
        <taxon>Dothideomycetes incertae sedis</taxon>
        <taxon>Eremomycetales</taxon>
        <taxon>Eremomycetaceae</taxon>
        <taxon>Eremomyces</taxon>
    </lineage>
</organism>
<dbReference type="GeneID" id="54420259"/>
<evidence type="ECO:0000313" key="3">
    <source>
        <dbReference type="EMBL" id="KAF1811553.1"/>
    </source>
</evidence>